<reference evidence="1" key="1">
    <citation type="submission" date="2020-08" db="EMBL/GenBank/DDBJ databases">
        <title>Multicomponent nature underlies the extraordinary mechanical properties of spider dragline silk.</title>
        <authorList>
            <person name="Kono N."/>
            <person name="Nakamura H."/>
            <person name="Mori M."/>
            <person name="Yoshida Y."/>
            <person name="Ohtoshi R."/>
            <person name="Malay A.D."/>
            <person name="Moran D.A.P."/>
            <person name="Tomita M."/>
            <person name="Numata K."/>
            <person name="Arakawa K."/>
        </authorList>
    </citation>
    <scope>NUCLEOTIDE SEQUENCE</scope>
</reference>
<keyword evidence="2" id="KW-1185">Reference proteome</keyword>
<comment type="caution">
    <text evidence="1">The sequence shown here is derived from an EMBL/GenBank/DDBJ whole genome shotgun (WGS) entry which is preliminary data.</text>
</comment>
<sequence>MVWAGSVYMRVLTCISFGRAIGRIKCAQVWSRDHMYHTLRCIFGDSFRLMQDNAIPLTVSLVENFLAAEAIQRL</sequence>
<dbReference type="Proteomes" id="UP000887159">
    <property type="component" value="Unassembled WGS sequence"/>
</dbReference>
<evidence type="ECO:0000313" key="2">
    <source>
        <dbReference type="Proteomes" id="UP000887159"/>
    </source>
</evidence>
<accession>A0A8X6V056</accession>
<dbReference type="EMBL" id="BMAU01021050">
    <property type="protein sequence ID" value="GFX88274.1"/>
    <property type="molecule type" value="Genomic_DNA"/>
</dbReference>
<dbReference type="AlphaFoldDB" id="A0A8X6V056"/>
<gene>
    <name evidence="1" type="ORF">TNCV_1066901</name>
</gene>
<proteinExistence type="predicted"/>
<protein>
    <submittedName>
        <fullName evidence="1">Uncharacterized protein</fullName>
    </submittedName>
</protein>
<evidence type="ECO:0000313" key="1">
    <source>
        <dbReference type="EMBL" id="GFX88274.1"/>
    </source>
</evidence>
<name>A0A8X6V056_TRICX</name>
<organism evidence="1 2">
    <name type="scientific">Trichonephila clavipes</name>
    <name type="common">Golden silk orbweaver</name>
    <name type="synonym">Nephila clavipes</name>
    <dbReference type="NCBI Taxonomy" id="2585209"/>
    <lineage>
        <taxon>Eukaryota</taxon>
        <taxon>Metazoa</taxon>
        <taxon>Ecdysozoa</taxon>
        <taxon>Arthropoda</taxon>
        <taxon>Chelicerata</taxon>
        <taxon>Arachnida</taxon>
        <taxon>Araneae</taxon>
        <taxon>Araneomorphae</taxon>
        <taxon>Entelegynae</taxon>
        <taxon>Araneoidea</taxon>
        <taxon>Nephilidae</taxon>
        <taxon>Trichonephila</taxon>
    </lineage>
</organism>